<evidence type="ECO:0000313" key="2">
    <source>
        <dbReference type="EMBL" id="RAK98684.1"/>
    </source>
</evidence>
<feature type="region of interest" description="Disordered" evidence="1">
    <location>
        <begin position="70"/>
        <end position="91"/>
    </location>
</feature>
<evidence type="ECO:0000256" key="1">
    <source>
        <dbReference type="SAM" id="MobiDB-lite"/>
    </source>
</evidence>
<dbReference type="EMBL" id="KZ824452">
    <property type="protein sequence ID" value="RAK98684.1"/>
    <property type="molecule type" value="Genomic_DNA"/>
</dbReference>
<feature type="region of interest" description="Disordered" evidence="1">
    <location>
        <begin position="111"/>
        <end position="152"/>
    </location>
</feature>
<proteinExistence type="predicted"/>
<dbReference type="GeneID" id="37220861"/>
<organism evidence="2 3">
    <name type="scientific">Aspergillus ibericus CBS 121593</name>
    <dbReference type="NCBI Taxonomy" id="1448316"/>
    <lineage>
        <taxon>Eukaryota</taxon>
        <taxon>Fungi</taxon>
        <taxon>Dikarya</taxon>
        <taxon>Ascomycota</taxon>
        <taxon>Pezizomycotina</taxon>
        <taxon>Eurotiomycetes</taxon>
        <taxon>Eurotiomycetidae</taxon>
        <taxon>Eurotiales</taxon>
        <taxon>Aspergillaceae</taxon>
        <taxon>Aspergillus</taxon>
        <taxon>Aspergillus subgen. Circumdati</taxon>
    </lineage>
</organism>
<sequence>MPLSQNIAPSSEDIPPEEKSQYRMIKDAGYNNMHDFMLSYGIKPSSLGGYDEARQIIDIMRRHDQEIWEAEHNGQNQDYSDNHEAHTSEPNQGYYEDWKAEQDVQRFEVCEGNDDYDEGAVEHHHQYYEGAADQSDSPQSHYSDDWEAGSAGEEECYDNWDCNEQYDDDYE</sequence>
<protein>
    <submittedName>
        <fullName evidence="2">Uncharacterized protein</fullName>
    </submittedName>
</protein>
<dbReference type="AlphaFoldDB" id="A0A395GU24"/>
<keyword evidence="3" id="KW-1185">Reference proteome</keyword>
<gene>
    <name evidence="2" type="ORF">BO80DRAFT_361175</name>
</gene>
<name>A0A395GU24_9EURO</name>
<dbReference type="RefSeq" id="XP_025573012.1">
    <property type="nucleotide sequence ID" value="XM_025715996.1"/>
</dbReference>
<dbReference type="OrthoDB" id="4232400at2759"/>
<dbReference type="Proteomes" id="UP000249402">
    <property type="component" value="Unassembled WGS sequence"/>
</dbReference>
<reference evidence="2 3" key="1">
    <citation type="submission" date="2018-02" db="EMBL/GenBank/DDBJ databases">
        <title>The genomes of Aspergillus section Nigri reveals drivers in fungal speciation.</title>
        <authorList>
            <consortium name="DOE Joint Genome Institute"/>
            <person name="Vesth T.C."/>
            <person name="Nybo J."/>
            <person name="Theobald S."/>
            <person name="Brandl J."/>
            <person name="Frisvad J.C."/>
            <person name="Nielsen K.F."/>
            <person name="Lyhne E.K."/>
            <person name="Kogle M.E."/>
            <person name="Kuo A."/>
            <person name="Riley R."/>
            <person name="Clum A."/>
            <person name="Nolan M."/>
            <person name="Lipzen A."/>
            <person name="Salamov A."/>
            <person name="Henrissat B."/>
            <person name="Wiebenga A."/>
            <person name="De vries R.P."/>
            <person name="Grigoriev I.V."/>
            <person name="Mortensen U.H."/>
            <person name="Andersen M.R."/>
            <person name="Baker S.E."/>
        </authorList>
    </citation>
    <scope>NUCLEOTIDE SEQUENCE [LARGE SCALE GENOMIC DNA]</scope>
    <source>
        <strain evidence="2 3">CBS 121593</strain>
    </source>
</reference>
<dbReference type="VEuPathDB" id="FungiDB:BO80DRAFT_361175"/>
<accession>A0A395GU24</accession>
<evidence type="ECO:0000313" key="3">
    <source>
        <dbReference type="Proteomes" id="UP000249402"/>
    </source>
</evidence>